<dbReference type="AlphaFoldDB" id="A0A9Q9MZG7"/>
<dbReference type="GO" id="GO:0016020">
    <property type="term" value="C:membrane"/>
    <property type="evidence" value="ECO:0007669"/>
    <property type="project" value="UniProtKB-SubCell"/>
</dbReference>
<proteinExistence type="predicted"/>
<feature type="transmembrane region" description="Helical" evidence="5">
    <location>
        <begin position="58"/>
        <end position="79"/>
    </location>
</feature>
<dbReference type="PANTHER" id="PTHR43424">
    <property type="entry name" value="LOCUS PUTATIVE PROTEIN 1-RELATED"/>
    <property type="match status" value="1"/>
</dbReference>
<evidence type="ECO:0000313" key="6">
    <source>
        <dbReference type="EMBL" id="UXE40884.1"/>
    </source>
</evidence>
<dbReference type="InterPro" id="IPR052556">
    <property type="entry name" value="PolySynth_Transporter"/>
</dbReference>
<dbReference type="Pfam" id="PF01943">
    <property type="entry name" value="Polysacc_synt"/>
    <property type="match status" value="1"/>
</dbReference>
<evidence type="ECO:0000256" key="4">
    <source>
        <dbReference type="ARBA" id="ARBA00023136"/>
    </source>
</evidence>
<feature type="transmembrane region" description="Helical" evidence="5">
    <location>
        <begin position="159"/>
        <end position="178"/>
    </location>
</feature>
<feature type="transmembrane region" description="Helical" evidence="5">
    <location>
        <begin position="184"/>
        <end position="203"/>
    </location>
</feature>
<evidence type="ECO:0000256" key="5">
    <source>
        <dbReference type="SAM" id="Phobius"/>
    </source>
</evidence>
<evidence type="ECO:0000256" key="1">
    <source>
        <dbReference type="ARBA" id="ARBA00004141"/>
    </source>
</evidence>
<feature type="transmembrane region" description="Helical" evidence="5">
    <location>
        <begin position="338"/>
        <end position="362"/>
    </location>
</feature>
<feature type="transmembrane region" description="Helical" evidence="5">
    <location>
        <begin position="398"/>
        <end position="416"/>
    </location>
</feature>
<feature type="transmembrane region" description="Helical" evidence="5">
    <location>
        <begin position="224"/>
        <end position="245"/>
    </location>
</feature>
<name>A0A9Q9MZG7_RAOOR</name>
<evidence type="ECO:0000256" key="3">
    <source>
        <dbReference type="ARBA" id="ARBA00022989"/>
    </source>
</evidence>
<feature type="transmembrane region" description="Helical" evidence="5">
    <location>
        <begin position="33"/>
        <end position="52"/>
    </location>
</feature>
<keyword evidence="2 5" id="KW-0812">Transmembrane</keyword>
<feature type="transmembrane region" description="Helical" evidence="5">
    <location>
        <begin position="257"/>
        <end position="282"/>
    </location>
</feature>
<gene>
    <name evidence="6" type="ORF">N2J37_09085</name>
</gene>
<reference evidence="6" key="1">
    <citation type="submission" date="2022-09" db="EMBL/GenBank/DDBJ databases">
        <title>Multidrug resistance Raoultella ornithinolytica Strain MQB_Silv_108.</title>
        <authorList>
            <person name="Quintela-Baluja M."/>
        </authorList>
    </citation>
    <scope>NUCLEOTIDE SEQUENCE</scope>
    <source>
        <strain evidence="6">MQB_Silv_108</strain>
    </source>
</reference>
<feature type="transmembrane region" description="Helical" evidence="5">
    <location>
        <begin position="303"/>
        <end position="326"/>
    </location>
</feature>
<comment type="subcellular location">
    <subcellularLocation>
        <location evidence="1">Membrane</location>
        <topology evidence="1">Multi-pass membrane protein</topology>
    </subcellularLocation>
</comment>
<evidence type="ECO:0000256" key="2">
    <source>
        <dbReference type="ARBA" id="ARBA00022692"/>
    </source>
</evidence>
<dbReference type="PANTHER" id="PTHR43424:SF1">
    <property type="entry name" value="LOCUS PUTATIVE PROTEIN 1-RELATED"/>
    <property type="match status" value="1"/>
</dbReference>
<dbReference type="EMBL" id="CP104450">
    <property type="protein sequence ID" value="UXE40884.1"/>
    <property type="molecule type" value="Genomic_DNA"/>
</dbReference>
<keyword evidence="4 5" id="KW-0472">Membrane</keyword>
<dbReference type="InterPro" id="IPR002797">
    <property type="entry name" value="Polysacc_synth"/>
</dbReference>
<feature type="transmembrane region" description="Helical" evidence="5">
    <location>
        <begin position="374"/>
        <end position="392"/>
    </location>
</feature>
<evidence type="ECO:0000313" key="7">
    <source>
        <dbReference type="Proteomes" id="UP001064206"/>
    </source>
</evidence>
<accession>A0A9Q9MZG7</accession>
<feature type="transmembrane region" description="Helical" evidence="5">
    <location>
        <begin position="99"/>
        <end position="118"/>
    </location>
</feature>
<feature type="transmembrane region" description="Helical" evidence="5">
    <location>
        <begin position="124"/>
        <end position="147"/>
    </location>
</feature>
<sequence>MDSGQLFLRIIERSIFLNKKILSNSIWMMSEKIITLFGLIFVTSFVAKYVGAEVFGQIAFATSLFQIAMIIAQLGSDVIIFKRVSKNNKSGARLISATLYLRSFIYFFAAVPIVFISHEKNDVGSIYFIIACAISCFFSAMDVFSIYYDARLESRKNTIVNVVGLIVSLFFRWLIAFFHLDPIYLSFPIILTGFIPFILRWAIFRKELVRNKLNLRCKIKYMKYLVGAGVTFVVSTISVAIYTRISMLSLGYFYDKSLVGIFSVSVSLATSWSFVCNSLITSSLPSIFSEKNDAQATLKASKLNIIIIACSMPIIFLTYLFGSFFIKALYGEDYVSAFTPLVILSFSTMISSLGIISARFIARFSGYAFLSKKMLSVVIFSFIINIPLIYYYGMLGAAVATFLTELLSLTIFNYLFRRGIVLKMHLITFFPKLLKMP</sequence>
<dbReference type="Proteomes" id="UP001064206">
    <property type="component" value="Chromosome"/>
</dbReference>
<protein>
    <submittedName>
        <fullName evidence="6">Oligosaccharide flippase family protein</fullName>
    </submittedName>
</protein>
<keyword evidence="3 5" id="KW-1133">Transmembrane helix</keyword>
<organism evidence="6 7">
    <name type="scientific">Raoultella ornithinolytica</name>
    <name type="common">Klebsiella ornithinolytica</name>
    <dbReference type="NCBI Taxonomy" id="54291"/>
    <lineage>
        <taxon>Bacteria</taxon>
        <taxon>Pseudomonadati</taxon>
        <taxon>Pseudomonadota</taxon>
        <taxon>Gammaproteobacteria</taxon>
        <taxon>Enterobacterales</taxon>
        <taxon>Enterobacteriaceae</taxon>
        <taxon>Klebsiella/Raoultella group</taxon>
        <taxon>Raoultella</taxon>
    </lineage>
</organism>